<name>A0AAV8VZ90_9CUCU</name>
<sequence>MARMFINIFKDKLATDSSRMSSYLNLFLKTEVTCIPKLLRSYMGEYYNNALCNGATWMFILWCVLHIAFDKLIDAFLKKLRYREYVRIRLKK</sequence>
<dbReference type="Proteomes" id="UP001159042">
    <property type="component" value="Unassembled WGS sequence"/>
</dbReference>
<dbReference type="AlphaFoldDB" id="A0AAV8VZ90"/>
<keyword evidence="3" id="KW-1185">Reference proteome</keyword>
<dbReference type="EMBL" id="JANEYG010000020">
    <property type="protein sequence ID" value="KAJ8919206.1"/>
    <property type="molecule type" value="Genomic_DNA"/>
</dbReference>
<gene>
    <name evidence="2" type="ORF">NQ315_012194</name>
</gene>
<accession>A0AAV8VZ90</accession>
<evidence type="ECO:0000313" key="2">
    <source>
        <dbReference type="EMBL" id="KAJ8919206.1"/>
    </source>
</evidence>
<keyword evidence="1" id="KW-1133">Transmembrane helix</keyword>
<keyword evidence="1" id="KW-0472">Membrane</keyword>
<reference evidence="2 3" key="1">
    <citation type="journal article" date="2023" name="Insect Mol. Biol.">
        <title>Genome sequencing provides insights into the evolution of gene families encoding plant cell wall-degrading enzymes in longhorned beetles.</title>
        <authorList>
            <person name="Shin N.R."/>
            <person name="Okamura Y."/>
            <person name="Kirsch R."/>
            <person name="Pauchet Y."/>
        </authorList>
    </citation>
    <scope>NUCLEOTIDE SEQUENCE [LARGE SCALE GENOMIC DNA]</scope>
    <source>
        <strain evidence="2">EAD_L_NR</strain>
    </source>
</reference>
<evidence type="ECO:0000256" key="1">
    <source>
        <dbReference type="SAM" id="Phobius"/>
    </source>
</evidence>
<organism evidence="2 3">
    <name type="scientific">Exocentrus adspersus</name>
    <dbReference type="NCBI Taxonomy" id="1586481"/>
    <lineage>
        <taxon>Eukaryota</taxon>
        <taxon>Metazoa</taxon>
        <taxon>Ecdysozoa</taxon>
        <taxon>Arthropoda</taxon>
        <taxon>Hexapoda</taxon>
        <taxon>Insecta</taxon>
        <taxon>Pterygota</taxon>
        <taxon>Neoptera</taxon>
        <taxon>Endopterygota</taxon>
        <taxon>Coleoptera</taxon>
        <taxon>Polyphaga</taxon>
        <taxon>Cucujiformia</taxon>
        <taxon>Chrysomeloidea</taxon>
        <taxon>Cerambycidae</taxon>
        <taxon>Lamiinae</taxon>
        <taxon>Acanthocinini</taxon>
        <taxon>Exocentrus</taxon>
    </lineage>
</organism>
<feature type="transmembrane region" description="Helical" evidence="1">
    <location>
        <begin position="46"/>
        <end position="69"/>
    </location>
</feature>
<proteinExistence type="predicted"/>
<keyword evidence="1" id="KW-0812">Transmembrane</keyword>
<evidence type="ECO:0000313" key="3">
    <source>
        <dbReference type="Proteomes" id="UP001159042"/>
    </source>
</evidence>
<comment type="caution">
    <text evidence="2">The sequence shown here is derived from an EMBL/GenBank/DDBJ whole genome shotgun (WGS) entry which is preliminary data.</text>
</comment>
<protein>
    <submittedName>
        <fullName evidence="2">Uncharacterized protein</fullName>
    </submittedName>
</protein>